<accession>A0AAW1LQE4</accession>
<protein>
    <submittedName>
        <fullName evidence="1">Uncharacterized protein</fullName>
    </submittedName>
</protein>
<reference evidence="1 2" key="1">
    <citation type="journal article" date="2024" name="BMC Genomics">
        <title>De novo assembly and annotation of Popillia japonica's genome with initial clues to its potential as an invasive pest.</title>
        <authorList>
            <person name="Cucini C."/>
            <person name="Boschi S."/>
            <person name="Funari R."/>
            <person name="Cardaioli E."/>
            <person name="Iannotti N."/>
            <person name="Marturano G."/>
            <person name="Paoli F."/>
            <person name="Bruttini M."/>
            <person name="Carapelli A."/>
            <person name="Frati F."/>
            <person name="Nardi F."/>
        </authorList>
    </citation>
    <scope>NUCLEOTIDE SEQUENCE [LARGE SCALE GENOMIC DNA]</scope>
    <source>
        <strain evidence="1">DMR45628</strain>
    </source>
</reference>
<keyword evidence="2" id="KW-1185">Reference proteome</keyword>
<gene>
    <name evidence="1" type="ORF">QE152_g12563</name>
</gene>
<name>A0AAW1LQE4_POPJA</name>
<evidence type="ECO:0000313" key="1">
    <source>
        <dbReference type="EMBL" id="KAK9736303.1"/>
    </source>
</evidence>
<dbReference type="EMBL" id="JASPKY010000115">
    <property type="protein sequence ID" value="KAK9736303.1"/>
    <property type="molecule type" value="Genomic_DNA"/>
</dbReference>
<sequence>MSNQEAVLGTAPYQLDGILGEAERIGTDKKNTTEEIQFDMRQQENRIPTVLHIIIPHRTGALPLLPASNSSRIRSIYGR</sequence>
<comment type="caution">
    <text evidence="1">The sequence shown here is derived from an EMBL/GenBank/DDBJ whole genome shotgun (WGS) entry which is preliminary data.</text>
</comment>
<dbReference type="AlphaFoldDB" id="A0AAW1LQE4"/>
<proteinExistence type="predicted"/>
<dbReference type="Proteomes" id="UP001458880">
    <property type="component" value="Unassembled WGS sequence"/>
</dbReference>
<organism evidence="1 2">
    <name type="scientific">Popillia japonica</name>
    <name type="common">Japanese beetle</name>
    <dbReference type="NCBI Taxonomy" id="7064"/>
    <lineage>
        <taxon>Eukaryota</taxon>
        <taxon>Metazoa</taxon>
        <taxon>Ecdysozoa</taxon>
        <taxon>Arthropoda</taxon>
        <taxon>Hexapoda</taxon>
        <taxon>Insecta</taxon>
        <taxon>Pterygota</taxon>
        <taxon>Neoptera</taxon>
        <taxon>Endopterygota</taxon>
        <taxon>Coleoptera</taxon>
        <taxon>Polyphaga</taxon>
        <taxon>Scarabaeiformia</taxon>
        <taxon>Scarabaeidae</taxon>
        <taxon>Rutelinae</taxon>
        <taxon>Popillia</taxon>
    </lineage>
</organism>
<evidence type="ECO:0000313" key="2">
    <source>
        <dbReference type="Proteomes" id="UP001458880"/>
    </source>
</evidence>